<name>W1Y0K4_9ZZZZ</name>
<gene>
    <name evidence="2" type="ORF">Q604_UNBC09636G0002</name>
</gene>
<dbReference type="EMBL" id="AZMM01009636">
    <property type="protein sequence ID" value="ETJ36073.1"/>
    <property type="molecule type" value="Genomic_DNA"/>
</dbReference>
<dbReference type="AlphaFoldDB" id="W1Y0K4"/>
<proteinExistence type="predicted"/>
<comment type="caution">
    <text evidence="2">The sequence shown here is derived from an EMBL/GenBank/DDBJ whole genome shotgun (WGS) entry which is preliminary data.</text>
</comment>
<protein>
    <submittedName>
        <fullName evidence="2">Uncharacterized protein</fullName>
    </submittedName>
</protein>
<organism evidence="2">
    <name type="scientific">human gut metagenome</name>
    <dbReference type="NCBI Taxonomy" id="408170"/>
    <lineage>
        <taxon>unclassified sequences</taxon>
        <taxon>metagenomes</taxon>
        <taxon>organismal metagenomes</taxon>
    </lineage>
</organism>
<feature type="region of interest" description="Disordered" evidence="1">
    <location>
        <begin position="1"/>
        <end position="23"/>
    </location>
</feature>
<accession>W1Y0K4</accession>
<feature type="non-terminal residue" evidence="2">
    <location>
        <position position="80"/>
    </location>
</feature>
<reference evidence="2" key="1">
    <citation type="submission" date="2013-12" db="EMBL/GenBank/DDBJ databases">
        <title>A Varibaculum cambriense genome reconstructed from a premature infant gut community with otherwise low bacterial novelty that shifts toward anaerobic metabolism during the third week of life.</title>
        <authorList>
            <person name="Brown C.T."/>
            <person name="Sharon I."/>
            <person name="Thomas B.C."/>
            <person name="Castelle C.J."/>
            <person name="Morowitz M.J."/>
            <person name="Banfield J.F."/>
        </authorList>
    </citation>
    <scope>NUCLEOTIDE SEQUENCE</scope>
</reference>
<evidence type="ECO:0000313" key="2">
    <source>
        <dbReference type="EMBL" id="ETJ36073.1"/>
    </source>
</evidence>
<sequence length="80" mass="8814">MSQHAARWPDGAPAQNKRSACEHGTCRTSSRQIPIKHTCAPGQDVVAVPAHDLSRWPGRGKPAQPLRAHGHEWLLLRPLL</sequence>
<evidence type="ECO:0000256" key="1">
    <source>
        <dbReference type="SAM" id="MobiDB-lite"/>
    </source>
</evidence>